<feature type="domain" description="Urate oxidase N-terminal" evidence="2">
    <location>
        <begin position="6"/>
        <end position="299"/>
    </location>
</feature>
<evidence type="ECO:0000259" key="2">
    <source>
        <dbReference type="Pfam" id="PF06181"/>
    </source>
</evidence>
<feature type="transmembrane region" description="Helical" evidence="1">
    <location>
        <begin position="117"/>
        <end position="139"/>
    </location>
</feature>
<gene>
    <name evidence="3" type="ORF">N7U68_18505</name>
</gene>
<evidence type="ECO:0000313" key="3">
    <source>
        <dbReference type="EMBL" id="UXX83041.1"/>
    </source>
</evidence>
<feature type="transmembrane region" description="Helical" evidence="1">
    <location>
        <begin position="283"/>
        <end position="304"/>
    </location>
</feature>
<feature type="transmembrane region" description="Helical" evidence="1">
    <location>
        <begin position="176"/>
        <end position="197"/>
    </location>
</feature>
<dbReference type="InterPro" id="IPR036909">
    <property type="entry name" value="Cyt_c-like_dom_sf"/>
</dbReference>
<accession>A0ABY6DA86</accession>
<keyword evidence="1" id="KW-0472">Membrane</keyword>
<feature type="transmembrane region" description="Helical" evidence="1">
    <location>
        <begin position="87"/>
        <end position="105"/>
    </location>
</feature>
<keyword evidence="1" id="KW-0812">Transmembrane</keyword>
<organism evidence="3 4">
    <name type="scientific">Roseovarius pelagicus</name>
    <dbReference type="NCBI Taxonomy" id="2980108"/>
    <lineage>
        <taxon>Bacteria</taxon>
        <taxon>Pseudomonadati</taxon>
        <taxon>Pseudomonadota</taxon>
        <taxon>Alphaproteobacteria</taxon>
        <taxon>Rhodobacterales</taxon>
        <taxon>Roseobacteraceae</taxon>
        <taxon>Roseovarius</taxon>
    </lineage>
</organism>
<dbReference type="EMBL" id="CP106738">
    <property type="protein sequence ID" value="UXX83041.1"/>
    <property type="molecule type" value="Genomic_DNA"/>
</dbReference>
<feature type="transmembrane region" description="Helical" evidence="1">
    <location>
        <begin position="151"/>
        <end position="170"/>
    </location>
</feature>
<sequence>MYDLALMWDWVGFAVRWLHVVTAMAWIGASFYFIALDLGLKKAPNMPVGASGEEWQVHGGGFYHIQKYMVAPENMPEHLIWHKWQSYTTWLSGAALLMIVYWVGGELYLLDPTKADLALWQGIAISGGSLTIGWIAYDFMCKSRLGETPTLLMLLLFVILVVMSWGYAQIFTGRAALLHLGAFTATIMTANVFFIIMPNQRIVVKDLKEGRTPDPKYGKIAKLRSTHNNYLTLPVVFLMLSNHYPLAFATEHSWIIASLIFLTGVTIRHYFNTMHATGKGPHWTWAVTILLMVVIAWLSTAPLLDSYDDAEARPLTSQEQQFAAADGFDKAYDIVLGNCSMCHAREPVWDGIRWPPKGVVLETQSDVARHAQAIYLQAGVTHAMPPPNAIRTMTDQNRAAIIAWFRQARAE</sequence>
<dbReference type="Proteomes" id="UP001064087">
    <property type="component" value="Chromosome"/>
</dbReference>
<evidence type="ECO:0000256" key="1">
    <source>
        <dbReference type="SAM" id="Phobius"/>
    </source>
</evidence>
<reference evidence="3" key="1">
    <citation type="submission" date="2022-10" db="EMBL/GenBank/DDBJ databases">
        <title>Roseovarius pelagicus sp. nov., isolated from Arctic seawater.</title>
        <authorList>
            <person name="Hong Y.W."/>
            <person name="Hwang C.Y."/>
        </authorList>
    </citation>
    <scope>NUCLEOTIDE SEQUENCE</scope>
    <source>
        <strain evidence="3">HL-MP18</strain>
    </source>
</reference>
<feature type="transmembrane region" description="Helical" evidence="1">
    <location>
        <begin position="17"/>
        <end position="36"/>
    </location>
</feature>
<evidence type="ECO:0000313" key="4">
    <source>
        <dbReference type="Proteomes" id="UP001064087"/>
    </source>
</evidence>
<dbReference type="Pfam" id="PF06181">
    <property type="entry name" value="Urate_ox_N"/>
    <property type="match status" value="1"/>
</dbReference>
<keyword evidence="4" id="KW-1185">Reference proteome</keyword>
<dbReference type="SUPFAM" id="SSF46626">
    <property type="entry name" value="Cytochrome c"/>
    <property type="match status" value="1"/>
</dbReference>
<dbReference type="RefSeq" id="WP_263047767.1">
    <property type="nucleotide sequence ID" value="NZ_CP106738.1"/>
</dbReference>
<dbReference type="InterPro" id="IPR010389">
    <property type="entry name" value="Urate_ox_N"/>
</dbReference>
<keyword evidence="1" id="KW-1133">Transmembrane helix</keyword>
<feature type="transmembrane region" description="Helical" evidence="1">
    <location>
        <begin position="253"/>
        <end position="271"/>
    </location>
</feature>
<proteinExistence type="predicted"/>
<protein>
    <submittedName>
        <fullName evidence="3">Urate hydroxylase PuuD</fullName>
    </submittedName>
</protein>
<name>A0ABY6DA86_9RHOB</name>